<name>A0AAV8W312_9CUCU</name>
<proteinExistence type="predicted"/>
<dbReference type="EMBL" id="JANEYG010000013">
    <property type="protein sequence ID" value="KAJ8920715.1"/>
    <property type="molecule type" value="Genomic_DNA"/>
</dbReference>
<evidence type="ECO:0000313" key="2">
    <source>
        <dbReference type="Proteomes" id="UP001159042"/>
    </source>
</evidence>
<protein>
    <recommendedName>
        <fullName evidence="3">Cyclin N-terminal domain-containing protein</fullName>
    </recommendedName>
</protein>
<accession>A0AAV8W312</accession>
<keyword evidence="2" id="KW-1185">Reference proteome</keyword>
<evidence type="ECO:0008006" key="3">
    <source>
        <dbReference type="Google" id="ProtNLM"/>
    </source>
</evidence>
<reference evidence="1 2" key="1">
    <citation type="journal article" date="2023" name="Insect Mol. Biol.">
        <title>Genome sequencing provides insights into the evolution of gene families encoding plant cell wall-degrading enzymes in longhorned beetles.</title>
        <authorList>
            <person name="Shin N.R."/>
            <person name="Okamura Y."/>
            <person name="Kirsch R."/>
            <person name="Pauchet Y."/>
        </authorList>
    </citation>
    <scope>NUCLEOTIDE SEQUENCE [LARGE SCALE GENOMIC DNA]</scope>
    <source>
        <strain evidence="1">EAD_L_NR</strain>
    </source>
</reference>
<dbReference type="Proteomes" id="UP001159042">
    <property type="component" value="Unassembled WGS sequence"/>
</dbReference>
<organism evidence="1 2">
    <name type="scientific">Exocentrus adspersus</name>
    <dbReference type="NCBI Taxonomy" id="1586481"/>
    <lineage>
        <taxon>Eukaryota</taxon>
        <taxon>Metazoa</taxon>
        <taxon>Ecdysozoa</taxon>
        <taxon>Arthropoda</taxon>
        <taxon>Hexapoda</taxon>
        <taxon>Insecta</taxon>
        <taxon>Pterygota</taxon>
        <taxon>Neoptera</taxon>
        <taxon>Endopterygota</taxon>
        <taxon>Coleoptera</taxon>
        <taxon>Polyphaga</taxon>
        <taxon>Cucujiformia</taxon>
        <taxon>Chrysomeloidea</taxon>
        <taxon>Cerambycidae</taxon>
        <taxon>Lamiinae</taxon>
        <taxon>Acanthocinini</taxon>
        <taxon>Exocentrus</taxon>
    </lineage>
</organism>
<dbReference type="AlphaFoldDB" id="A0AAV8W312"/>
<evidence type="ECO:0000313" key="1">
    <source>
        <dbReference type="EMBL" id="KAJ8920715.1"/>
    </source>
</evidence>
<comment type="caution">
    <text evidence="1">The sequence shown here is derived from an EMBL/GenBank/DDBJ whole genome shotgun (WGS) entry which is preliminary data.</text>
</comment>
<gene>
    <name evidence="1" type="ORF">NQ315_004854</name>
</gene>
<sequence length="180" mass="20836">MPLPIAPLEQSPPVMTNANGEFIILVNLKMFLHISMFHHEFKELQTPVNCSRINSHIVITCYYSLCCCSLFTHVMNLPLFECYLVAAILLNKKPANLLFKHCGSLSSVELFELKVLLYKSIIDLRIFDITIIIMVSKYFKVDTTNLNTQEIMLLETLLYSIIHLRLDKNVRQDLLNTIRF</sequence>